<dbReference type="AlphaFoldDB" id="A0A9N9F7J2"/>
<evidence type="ECO:0000313" key="2">
    <source>
        <dbReference type="Proteomes" id="UP000789570"/>
    </source>
</evidence>
<proteinExistence type="predicted"/>
<protein>
    <submittedName>
        <fullName evidence="1">15041_t:CDS:1</fullName>
    </submittedName>
</protein>
<accession>A0A9N9F7J2</accession>
<name>A0A9N9F7J2_9GLOM</name>
<dbReference type="InterPro" id="IPR013761">
    <property type="entry name" value="SAM/pointed_sf"/>
</dbReference>
<dbReference type="OrthoDB" id="2449165at2759"/>
<evidence type="ECO:0000313" key="1">
    <source>
        <dbReference type="EMBL" id="CAG8516008.1"/>
    </source>
</evidence>
<sequence length="106" mass="12348">MTLTLADEIKKYDTGALISFLQERDLRLDLDDENIIRKEKIDGRAFLKLGKEEFRSISLGLRPTEVLEKYDLASEGTEIIPLFTLRIHKISDENKYLELYMADIKL</sequence>
<organism evidence="1 2">
    <name type="scientific">Funneliformis caledonium</name>
    <dbReference type="NCBI Taxonomy" id="1117310"/>
    <lineage>
        <taxon>Eukaryota</taxon>
        <taxon>Fungi</taxon>
        <taxon>Fungi incertae sedis</taxon>
        <taxon>Mucoromycota</taxon>
        <taxon>Glomeromycotina</taxon>
        <taxon>Glomeromycetes</taxon>
        <taxon>Glomerales</taxon>
        <taxon>Glomeraceae</taxon>
        <taxon>Funneliformis</taxon>
    </lineage>
</organism>
<dbReference type="Gene3D" id="1.10.150.50">
    <property type="entry name" value="Transcription Factor, Ets-1"/>
    <property type="match status" value="1"/>
</dbReference>
<reference evidence="1" key="1">
    <citation type="submission" date="2021-06" db="EMBL/GenBank/DDBJ databases">
        <authorList>
            <person name="Kallberg Y."/>
            <person name="Tangrot J."/>
            <person name="Rosling A."/>
        </authorList>
    </citation>
    <scope>NUCLEOTIDE SEQUENCE</scope>
    <source>
        <strain evidence="1">UK204</strain>
    </source>
</reference>
<dbReference type="Proteomes" id="UP000789570">
    <property type="component" value="Unassembled WGS sequence"/>
</dbReference>
<comment type="caution">
    <text evidence="1">The sequence shown here is derived from an EMBL/GenBank/DDBJ whole genome shotgun (WGS) entry which is preliminary data.</text>
</comment>
<gene>
    <name evidence="1" type="ORF">FCALED_LOCUS4448</name>
</gene>
<dbReference type="EMBL" id="CAJVPQ010000874">
    <property type="protein sequence ID" value="CAG8516008.1"/>
    <property type="molecule type" value="Genomic_DNA"/>
</dbReference>
<keyword evidence="2" id="KW-1185">Reference proteome</keyword>